<evidence type="ECO:0000313" key="2">
    <source>
        <dbReference type="Proteomes" id="UP001310248"/>
    </source>
</evidence>
<organism evidence="1 2">
    <name type="scientific">Agarivorans aestuarii</name>
    <dbReference type="NCBI Taxonomy" id="1563703"/>
    <lineage>
        <taxon>Bacteria</taxon>
        <taxon>Pseudomonadati</taxon>
        <taxon>Pseudomonadota</taxon>
        <taxon>Gammaproteobacteria</taxon>
        <taxon>Alteromonadales</taxon>
        <taxon>Alteromonadaceae</taxon>
        <taxon>Agarivorans</taxon>
    </lineage>
</organism>
<keyword evidence="2" id="KW-1185">Reference proteome</keyword>
<dbReference type="EMBL" id="JAYDYW010000010">
    <property type="protein sequence ID" value="MEE1674798.1"/>
    <property type="molecule type" value="Genomic_DNA"/>
</dbReference>
<dbReference type="Proteomes" id="UP001310248">
    <property type="component" value="Unassembled WGS sequence"/>
</dbReference>
<evidence type="ECO:0000313" key="1">
    <source>
        <dbReference type="EMBL" id="MEE1674798.1"/>
    </source>
</evidence>
<gene>
    <name evidence="1" type="ORF">SNR37_000117</name>
</gene>
<proteinExistence type="predicted"/>
<accession>A0ABU7G661</accession>
<comment type="caution">
    <text evidence="1">The sequence shown here is derived from an EMBL/GenBank/DDBJ whole genome shotgun (WGS) entry which is preliminary data.</text>
</comment>
<name>A0ABU7G661_9ALTE</name>
<reference evidence="1 2" key="2">
    <citation type="submission" date="2023-12" db="EMBL/GenBank/DDBJ databases">
        <authorList>
            <consortium name="Cladostephus spongiosus"/>
            <person name="Lorente B."/>
            <person name="Cabral C."/>
            <person name="Frias J."/>
            <person name="Faria J."/>
            <person name="Toubarro D."/>
        </authorList>
    </citation>
    <scope>NUCLEOTIDE SEQUENCE [LARGE SCALE GENOMIC DNA]</scope>
    <source>
        <strain evidence="1 2">ZMCS4</strain>
    </source>
</reference>
<reference evidence="2" key="1">
    <citation type="submission" date="2023-07" db="EMBL/GenBank/DDBJ databases">
        <title>Draft genome sequence of Agarivorans aestuarii strain ZMCS4, a CAZymes producing bacteria isolated from the marine brown algae Clodostephus spongiosus.</title>
        <authorList>
            <person name="Lorente B."/>
            <person name="Cabral C."/>
            <person name="Frias J."/>
            <person name="Faria J."/>
            <person name="Toubarro D."/>
        </authorList>
    </citation>
    <scope>NUCLEOTIDE SEQUENCE [LARGE SCALE GENOMIC DNA]</scope>
    <source>
        <strain evidence="2">ZMCS4</strain>
    </source>
</reference>
<dbReference type="RefSeq" id="WP_329775846.1">
    <property type="nucleotide sequence ID" value="NZ_JAYDYW010000010.1"/>
</dbReference>
<protein>
    <submittedName>
        <fullName evidence="1">Uncharacterized protein</fullName>
    </submittedName>
</protein>
<sequence>MLTVLSICCFRLLVGHIKGVRLAFSMREKRKNISFKQGDLPLDKLLALKGEHLTIPADKILELCDSWCQVVQLPEGGIGIGGESEQYRLLRNGVQFHELDYDGLKATITGLSKVLLLPGLNTVVDQDHFGLWSWCAEIILSRESEVFEDNEYELRKLFETCVRASLAHCKKPAPSREEWDQQIQRDQLIPHNAKFFIQESGLALAYLVFPLLEGICKKLCFEFISMDGRVVRSFSVPTKNGGTKDYDPNGRWNQKQCSSLRDLLFLTLDQYPSPEFELLRQHISLLDSEGDPFDVIYKWRNQSLHGSTSFQTIGGTLLNIAMFLLVISFEHRYDDSRLPVLENCRRNSESDNRSPWSYYPPY</sequence>